<dbReference type="EMBL" id="CP012154">
    <property type="protein sequence ID" value="AKS42234.1"/>
    <property type="molecule type" value="Genomic_DNA"/>
</dbReference>
<dbReference type="InterPro" id="IPR003661">
    <property type="entry name" value="HisK_dim/P_dom"/>
</dbReference>
<evidence type="ECO:0000256" key="9">
    <source>
        <dbReference type="ARBA" id="ARBA00022679"/>
    </source>
</evidence>
<evidence type="ECO:0000256" key="6">
    <source>
        <dbReference type="ARBA" id="ARBA00022475"/>
    </source>
</evidence>
<dbReference type="FunFam" id="3.30.565.10:FF:000006">
    <property type="entry name" value="Sensor histidine kinase WalK"/>
    <property type="match status" value="1"/>
</dbReference>
<proteinExistence type="predicted"/>
<dbReference type="GO" id="GO:0005524">
    <property type="term" value="F:ATP binding"/>
    <property type="evidence" value="ECO:0007669"/>
    <property type="project" value="UniProtKB-KW"/>
</dbReference>
<keyword evidence="13" id="KW-0067">ATP-binding</keyword>
<dbReference type="PRINTS" id="PR00344">
    <property type="entry name" value="BCTRLSENSOR"/>
</dbReference>
<dbReference type="SMART" id="SM00387">
    <property type="entry name" value="HATPase_c"/>
    <property type="match status" value="1"/>
</dbReference>
<keyword evidence="10" id="KW-0812">Transmembrane</keyword>
<protein>
    <recommendedName>
        <fullName evidence="4">Phosphate regulon sensor protein PhoR</fullName>
        <ecNumber evidence="3">2.7.13.3</ecNumber>
    </recommendedName>
</protein>
<evidence type="ECO:0000256" key="16">
    <source>
        <dbReference type="ARBA" id="ARBA00023136"/>
    </source>
</evidence>
<dbReference type="OrthoDB" id="9813151at2"/>
<dbReference type="InterPro" id="IPR021766">
    <property type="entry name" value="PhoR_N"/>
</dbReference>
<dbReference type="InterPro" id="IPR003594">
    <property type="entry name" value="HATPase_dom"/>
</dbReference>
<evidence type="ECO:0000256" key="15">
    <source>
        <dbReference type="ARBA" id="ARBA00023012"/>
    </source>
</evidence>
<comment type="subcellular location">
    <subcellularLocation>
        <location evidence="2">Cell membrane</location>
    </subcellularLocation>
</comment>
<evidence type="ECO:0000256" key="3">
    <source>
        <dbReference type="ARBA" id="ARBA00012438"/>
    </source>
</evidence>
<dbReference type="GO" id="GO:0000155">
    <property type="term" value="F:phosphorelay sensor kinase activity"/>
    <property type="evidence" value="ECO:0007669"/>
    <property type="project" value="InterPro"/>
</dbReference>
<evidence type="ECO:0000256" key="8">
    <source>
        <dbReference type="ARBA" id="ARBA00022592"/>
    </source>
</evidence>
<dbReference type="InterPro" id="IPR014310">
    <property type="entry name" value="Sig_transdc_His_kinase_PhoR"/>
</dbReference>
<keyword evidence="5" id="KW-0813">Transport</keyword>
<dbReference type="GO" id="GO:0004721">
    <property type="term" value="F:phosphoprotein phosphatase activity"/>
    <property type="evidence" value="ECO:0007669"/>
    <property type="project" value="InterPro"/>
</dbReference>
<evidence type="ECO:0000256" key="4">
    <source>
        <dbReference type="ARBA" id="ARBA00019665"/>
    </source>
</evidence>
<dbReference type="Gene3D" id="1.10.287.130">
    <property type="match status" value="1"/>
</dbReference>
<dbReference type="AlphaFoldDB" id="A0A0K0XX21"/>
<evidence type="ECO:0000256" key="17">
    <source>
        <dbReference type="ARBA" id="ARBA00025207"/>
    </source>
</evidence>
<dbReference type="Proteomes" id="UP000066624">
    <property type="component" value="Chromosome"/>
</dbReference>
<keyword evidence="19" id="KW-1185">Reference proteome</keyword>
<dbReference type="PANTHER" id="PTHR45453">
    <property type="entry name" value="PHOSPHATE REGULON SENSOR PROTEIN PHOR"/>
    <property type="match status" value="1"/>
</dbReference>
<dbReference type="STRING" id="1579979.WM2015_1867"/>
<evidence type="ECO:0000313" key="18">
    <source>
        <dbReference type="EMBL" id="AKS42234.1"/>
    </source>
</evidence>
<evidence type="ECO:0000313" key="19">
    <source>
        <dbReference type="Proteomes" id="UP000066624"/>
    </source>
</evidence>
<accession>A0A0K0XX21</accession>
<keyword evidence="9" id="KW-0808">Transferase</keyword>
<keyword evidence="15" id="KW-0902">Two-component regulatory system</keyword>
<dbReference type="Pfam" id="PF02518">
    <property type="entry name" value="HATPase_c"/>
    <property type="match status" value="1"/>
</dbReference>
<comment type="catalytic activity">
    <reaction evidence="1">
        <text>ATP + protein L-histidine = ADP + protein N-phospho-L-histidine.</text>
        <dbReference type="EC" id="2.7.13.3"/>
    </reaction>
</comment>
<dbReference type="RefSeq" id="WP_049725812.1">
    <property type="nucleotide sequence ID" value="NZ_CP012154.1"/>
</dbReference>
<dbReference type="GO" id="GO:0006817">
    <property type="term" value="P:phosphate ion transport"/>
    <property type="evidence" value="ECO:0007669"/>
    <property type="project" value="UniProtKB-KW"/>
</dbReference>
<keyword evidence="6" id="KW-1003">Cell membrane</keyword>
<sequence>MNRAWLIELLLPGLYLIVALFLGLLVGNLGWWLVLALALTLARHLRELDRLERWLRNGRRRHPPQSWGVWGEVFEHYYRLQRRYYKRKKRLARVIHEFRESTAAMPDGSIVLDSEFRIKWFNDAARDTLRLSSQNDLGQSILNLLRSPDFMRYVRSGNYELPVYLMSPVDESRTLSARLIPYGREQYLLMIRDVTRLQRLQTMRRDFVANASHELRSPITVLSGYLESLESAGELGPDWDGPMAEMQAQCRRMTHLINDLLELSRLETEDAEASERARVEVPSLLARIVQSARIEDREAHEIDFEAEEGLDLVGEEGELHSAFSNLIINALRYTPSGGRIRVRWRSSADGGAVFEVQDEGIGIEEKHLPFITQRFYRVNSAHSRRQGGTGLGLAIVKHVLQRHRARLDVQSTVGKGSTFSCHFPAVRVRRIEVRAG</sequence>
<evidence type="ECO:0000256" key="13">
    <source>
        <dbReference type="ARBA" id="ARBA00022840"/>
    </source>
</evidence>
<dbReference type="PROSITE" id="PS50109">
    <property type="entry name" value="HIS_KIN"/>
    <property type="match status" value="1"/>
</dbReference>
<dbReference type="InterPro" id="IPR005467">
    <property type="entry name" value="His_kinase_dom"/>
</dbReference>
<dbReference type="FunFam" id="1.10.287.130:FF:000001">
    <property type="entry name" value="Two-component sensor histidine kinase"/>
    <property type="match status" value="1"/>
</dbReference>
<dbReference type="CDD" id="cd00130">
    <property type="entry name" value="PAS"/>
    <property type="match status" value="1"/>
</dbReference>
<dbReference type="PANTHER" id="PTHR45453:SF1">
    <property type="entry name" value="PHOSPHATE REGULON SENSOR PROTEIN PHOR"/>
    <property type="match status" value="1"/>
</dbReference>
<dbReference type="InterPro" id="IPR036890">
    <property type="entry name" value="HATPase_C_sf"/>
</dbReference>
<keyword evidence="7" id="KW-0597">Phosphoprotein</keyword>
<dbReference type="NCBIfam" id="NF008235">
    <property type="entry name" value="PRK11006.1"/>
    <property type="match status" value="1"/>
</dbReference>
<dbReference type="PATRIC" id="fig|1579979.3.peg.1910"/>
<dbReference type="KEGG" id="wma:WM2015_1867"/>
<keyword evidence="11" id="KW-0547">Nucleotide-binding</keyword>
<dbReference type="SUPFAM" id="SSF47384">
    <property type="entry name" value="Homodimeric domain of signal transducing histidine kinase"/>
    <property type="match status" value="1"/>
</dbReference>
<dbReference type="CDD" id="cd00082">
    <property type="entry name" value="HisKA"/>
    <property type="match status" value="1"/>
</dbReference>
<dbReference type="GO" id="GO:0016036">
    <property type="term" value="P:cellular response to phosphate starvation"/>
    <property type="evidence" value="ECO:0007669"/>
    <property type="project" value="TreeGrafter"/>
</dbReference>
<dbReference type="SMART" id="SM00388">
    <property type="entry name" value="HisKA"/>
    <property type="match status" value="1"/>
</dbReference>
<reference evidence="18 19" key="1">
    <citation type="submission" date="2015-07" db="EMBL/GenBank/DDBJ databases">
        <authorList>
            <person name="Noorani M."/>
        </authorList>
    </citation>
    <scope>NUCLEOTIDE SEQUENCE [LARGE SCALE GENOMIC DNA]</scope>
    <source>
        <strain evidence="18 19">KCTC 42284</strain>
    </source>
</reference>
<dbReference type="InterPro" id="IPR050351">
    <property type="entry name" value="BphY/WalK/GraS-like"/>
</dbReference>
<keyword evidence="8" id="KW-0592">Phosphate transport</keyword>
<dbReference type="InterPro" id="IPR035965">
    <property type="entry name" value="PAS-like_dom_sf"/>
</dbReference>
<dbReference type="NCBIfam" id="TIGR02966">
    <property type="entry name" value="phoR_proteo"/>
    <property type="match status" value="1"/>
</dbReference>
<evidence type="ECO:0000256" key="11">
    <source>
        <dbReference type="ARBA" id="ARBA00022741"/>
    </source>
</evidence>
<dbReference type="GO" id="GO:0005886">
    <property type="term" value="C:plasma membrane"/>
    <property type="evidence" value="ECO:0007669"/>
    <property type="project" value="UniProtKB-SubCell"/>
</dbReference>
<dbReference type="EC" id="2.7.13.3" evidence="3"/>
<keyword evidence="16" id="KW-0472">Membrane</keyword>
<dbReference type="Gene3D" id="3.30.450.20">
    <property type="entry name" value="PAS domain"/>
    <property type="match status" value="1"/>
</dbReference>
<evidence type="ECO:0000256" key="2">
    <source>
        <dbReference type="ARBA" id="ARBA00004236"/>
    </source>
</evidence>
<gene>
    <name evidence="18" type="ORF">WM2015_1867</name>
</gene>
<dbReference type="InterPro" id="IPR036097">
    <property type="entry name" value="HisK_dim/P_sf"/>
</dbReference>
<dbReference type="SMART" id="SM00091">
    <property type="entry name" value="PAS"/>
    <property type="match status" value="1"/>
</dbReference>
<dbReference type="Pfam" id="PF11808">
    <property type="entry name" value="PhoR"/>
    <property type="match status" value="1"/>
</dbReference>
<dbReference type="InterPro" id="IPR000014">
    <property type="entry name" value="PAS"/>
</dbReference>
<dbReference type="SUPFAM" id="SSF55785">
    <property type="entry name" value="PYP-like sensor domain (PAS domain)"/>
    <property type="match status" value="1"/>
</dbReference>
<comment type="function">
    <text evidence="17">Member of the two-component regulatory system PhoR/PhoB involved in the phosphate regulon genes expression. PhoR may function as a membrane-associated protein kinase that phosphorylates PhoB in response to environmental signals.</text>
</comment>
<evidence type="ECO:0000256" key="14">
    <source>
        <dbReference type="ARBA" id="ARBA00022989"/>
    </source>
</evidence>
<evidence type="ECO:0000256" key="5">
    <source>
        <dbReference type="ARBA" id="ARBA00022448"/>
    </source>
</evidence>
<organism evidence="18 19">
    <name type="scientific">Wenzhouxiangella marina</name>
    <dbReference type="NCBI Taxonomy" id="1579979"/>
    <lineage>
        <taxon>Bacteria</taxon>
        <taxon>Pseudomonadati</taxon>
        <taxon>Pseudomonadota</taxon>
        <taxon>Gammaproteobacteria</taxon>
        <taxon>Chromatiales</taxon>
        <taxon>Wenzhouxiangellaceae</taxon>
        <taxon>Wenzhouxiangella</taxon>
    </lineage>
</organism>
<evidence type="ECO:0000256" key="10">
    <source>
        <dbReference type="ARBA" id="ARBA00022692"/>
    </source>
</evidence>
<evidence type="ECO:0000256" key="7">
    <source>
        <dbReference type="ARBA" id="ARBA00022553"/>
    </source>
</evidence>
<evidence type="ECO:0000256" key="1">
    <source>
        <dbReference type="ARBA" id="ARBA00000085"/>
    </source>
</evidence>
<name>A0A0K0XX21_9GAMM</name>
<dbReference type="InterPro" id="IPR004358">
    <property type="entry name" value="Sig_transdc_His_kin-like_C"/>
</dbReference>
<dbReference type="Pfam" id="PF00512">
    <property type="entry name" value="HisKA"/>
    <property type="match status" value="1"/>
</dbReference>
<evidence type="ECO:0000256" key="12">
    <source>
        <dbReference type="ARBA" id="ARBA00022777"/>
    </source>
</evidence>
<keyword evidence="14" id="KW-1133">Transmembrane helix</keyword>
<dbReference type="Gene3D" id="3.30.565.10">
    <property type="entry name" value="Histidine kinase-like ATPase, C-terminal domain"/>
    <property type="match status" value="1"/>
</dbReference>
<dbReference type="SUPFAM" id="SSF55874">
    <property type="entry name" value="ATPase domain of HSP90 chaperone/DNA topoisomerase II/histidine kinase"/>
    <property type="match status" value="1"/>
</dbReference>
<keyword evidence="12 18" id="KW-0418">Kinase</keyword>